<reference evidence="7 8" key="1">
    <citation type="submission" date="2022-11" db="EMBL/GenBank/DDBJ databases">
        <title>Spartinivicinus poritis sp. nov., isolated from scleractinian coral Porites lutea.</title>
        <authorList>
            <person name="Zhang G."/>
            <person name="Cai L."/>
            <person name="Wei Q."/>
        </authorList>
    </citation>
    <scope>NUCLEOTIDE SEQUENCE [LARGE SCALE GENOMIC DNA]</scope>
    <source>
        <strain evidence="7 8">A2-2</strain>
    </source>
</reference>
<keyword evidence="8" id="KW-1185">Reference proteome</keyword>
<evidence type="ECO:0000259" key="5">
    <source>
        <dbReference type="Pfam" id="PF01526"/>
    </source>
</evidence>
<gene>
    <name evidence="7" type="ORF">ORQ98_28190</name>
</gene>
<dbReference type="NCBIfam" id="NF033527">
    <property type="entry name" value="transpos_Tn3"/>
    <property type="match status" value="1"/>
</dbReference>
<name>A0ABT5UHH6_9GAMM</name>
<dbReference type="InterPro" id="IPR047653">
    <property type="entry name" value="Tn3-like_transpos"/>
</dbReference>
<dbReference type="EMBL" id="JAPMOU010000093">
    <property type="protein sequence ID" value="MDE1465851.1"/>
    <property type="molecule type" value="Genomic_DNA"/>
</dbReference>
<dbReference type="Pfam" id="PF13700">
    <property type="entry name" value="DUF4158"/>
    <property type="match status" value="1"/>
</dbReference>
<evidence type="ECO:0000256" key="3">
    <source>
        <dbReference type="ARBA" id="ARBA00023125"/>
    </source>
</evidence>
<comment type="caution">
    <text evidence="7">The sequence shown here is derived from an EMBL/GenBank/DDBJ whole genome shotgun (WGS) entry which is preliminary data.</text>
</comment>
<evidence type="ECO:0000313" key="8">
    <source>
        <dbReference type="Proteomes" id="UP001528823"/>
    </source>
</evidence>
<evidence type="ECO:0000313" key="7">
    <source>
        <dbReference type="EMBL" id="MDE1465851.1"/>
    </source>
</evidence>
<protein>
    <submittedName>
        <fullName evidence="7">Tn3 family transposase</fullName>
    </submittedName>
</protein>
<dbReference type="InterPro" id="IPR025296">
    <property type="entry name" value="DUF4158"/>
</dbReference>
<dbReference type="RefSeq" id="WP_274692154.1">
    <property type="nucleotide sequence ID" value="NZ_JAPMOU010000093.1"/>
</dbReference>
<proteinExistence type="inferred from homology"/>
<keyword evidence="3" id="KW-0238">DNA-binding</keyword>
<feature type="domain" description="Tn3 transposase DDE" evidence="5">
    <location>
        <begin position="584"/>
        <end position="970"/>
    </location>
</feature>
<evidence type="ECO:0000256" key="4">
    <source>
        <dbReference type="ARBA" id="ARBA00023172"/>
    </source>
</evidence>
<accession>A0ABT5UHH6</accession>
<dbReference type="InterPro" id="IPR002513">
    <property type="entry name" value="Tn3_Tnp_DDE_dom"/>
</dbReference>
<dbReference type="Pfam" id="PF01526">
    <property type="entry name" value="DDE_Tnp_Tn3"/>
    <property type="match status" value="1"/>
</dbReference>
<keyword evidence="4" id="KW-0233">DNA recombination</keyword>
<feature type="domain" description="DUF4158" evidence="6">
    <location>
        <begin position="2"/>
        <end position="165"/>
    </location>
</feature>
<evidence type="ECO:0000256" key="1">
    <source>
        <dbReference type="ARBA" id="ARBA00009402"/>
    </source>
</evidence>
<sequence length="988" mass="113742">MSAEHETAYPRFKSNLTDTELSEIYTPTDNELAFARRHSGNQAERLALLLQLKVVQRLGYFTQLTEIPTTIRSHIAQHAHIKGVSKTQLRNLDRAGTRHRLRHLVRSRLKIKPFEDGGTEVVAESTAIAAQTMQELVDIINVAIEELIRQRFELPGFTKLLRTARSARAYANTQIYQAITSQLSTDIKNALDQLLVVDPDASESGWQRLKCEPKKPTNKQVRAYLNHLTWLKQWVEKLPDMSFIAAAKWRQFVLEARTFDAADLKRMKPSKRYALAAMMFHVQLRRAMDNAVTILTRKMATLHNNAKQRLENYHLQRTKAVDTLIEQFRKMLHAFNDGESDAERVGGINKVLTDSPENLMAECDQHMTYAGDNYIPFMLSSFQAQRPLLLNCLELLNIQSSSSDQSLVEACHFVKDHRHSRKAILPLSEGLSLHWLPEKWKKMVISKSSATVEITELNRKYFEICVLSQVVTELKTGDLFVEHSDEYNDYRDQLITWPEYEEQISDYCTLLEIPQDPNGFVETLQSELANMATAVDQQFPENEYVDIDDNGLIIHKHEKTAEPISLKKLDQAITERLPEQNILDVMIEAESWLSLHKKFGPVTGFDTKLKEPQKRFIATLFCYGCNLGPEQTARSIEELSRKQVAWMNLHHITEERLDKAIQAVINAYNKFRLPKSWGSGKHVSADGTKWNLYEQNLLSEYHIRYGGYGGIGYYHVSDMYIALFSHFISCGVYEAIYILDGLIKNESDIQPNTVHGDTQAQSTPVFGLAHLLGINLMPRIRKPKKLIFYRPQRGINYKHIDRLFGEAINWSLIKTHLPDMLRIALSIKSGEITPSTILRRLGTKSRKNKLYFAFRELGRAIRTRFLLKYIGDIELRRTVQTATNKSEEFNQFAQWLLFGGEGVIAENIQHEQRKIIKYNHLVANLVILHNVNNMTRVLNELKKEGFDITTELVAGLAPYRTYHLNRFGDYSLHLGRQIEPMNFQTTFL</sequence>
<evidence type="ECO:0000256" key="2">
    <source>
        <dbReference type="ARBA" id="ARBA00022578"/>
    </source>
</evidence>
<dbReference type="Proteomes" id="UP001528823">
    <property type="component" value="Unassembled WGS sequence"/>
</dbReference>
<keyword evidence="2" id="KW-0815">Transposition</keyword>
<comment type="similarity">
    <text evidence="1">Belongs to the transposase 7 family.</text>
</comment>
<evidence type="ECO:0000259" key="6">
    <source>
        <dbReference type="Pfam" id="PF13700"/>
    </source>
</evidence>
<organism evidence="7 8">
    <name type="scientific">Spartinivicinus poritis</name>
    <dbReference type="NCBI Taxonomy" id="2994640"/>
    <lineage>
        <taxon>Bacteria</taxon>
        <taxon>Pseudomonadati</taxon>
        <taxon>Pseudomonadota</taxon>
        <taxon>Gammaproteobacteria</taxon>
        <taxon>Oceanospirillales</taxon>
        <taxon>Zooshikellaceae</taxon>
        <taxon>Spartinivicinus</taxon>
    </lineage>
</organism>